<dbReference type="EMBL" id="PIQN01000006">
    <property type="protein sequence ID" value="PKA43800.1"/>
    <property type="molecule type" value="Genomic_DNA"/>
</dbReference>
<dbReference type="RefSeq" id="WP_100770880.1">
    <property type="nucleotide sequence ID" value="NZ_PIQN01000006.1"/>
</dbReference>
<gene>
    <name evidence="1" type="ORF">CWR43_09230</name>
</gene>
<reference evidence="1 2" key="1">
    <citation type="submission" date="2017-11" db="EMBL/GenBank/DDBJ databases">
        <authorList>
            <person name="Han C.G."/>
        </authorList>
    </citation>
    <scope>NUCLEOTIDE SEQUENCE [LARGE SCALE GENOMIC DNA]</scope>
    <source>
        <strain evidence="1 2">HCNT1</strain>
    </source>
</reference>
<organism evidence="1 2">
    <name type="scientific">Rhizobium sullae</name>
    <name type="common">Rhizobium hedysari</name>
    <dbReference type="NCBI Taxonomy" id="50338"/>
    <lineage>
        <taxon>Bacteria</taxon>
        <taxon>Pseudomonadati</taxon>
        <taxon>Pseudomonadota</taxon>
        <taxon>Alphaproteobacteria</taxon>
        <taxon>Hyphomicrobiales</taxon>
        <taxon>Rhizobiaceae</taxon>
        <taxon>Rhizobium/Agrobacterium group</taxon>
        <taxon>Rhizobium</taxon>
    </lineage>
</organism>
<reference evidence="1 2" key="2">
    <citation type="submission" date="2017-12" db="EMBL/GenBank/DDBJ databases">
        <title>Genome sequence of Rhizobium sullae HCNT1 isolated from Sulla coronaria nodules and featuring peculiar denitrification phenotypes.</title>
        <authorList>
            <person name="De Diego-Diaz B."/>
            <person name="Treu L."/>
            <person name="Campanaro S."/>
            <person name="Da Silva Duarte V."/>
            <person name="Basaglia M."/>
            <person name="Favaro L."/>
            <person name="Casella S."/>
            <person name="Squartini A."/>
        </authorList>
    </citation>
    <scope>NUCLEOTIDE SEQUENCE [LARGE SCALE GENOMIC DNA]</scope>
    <source>
        <strain evidence="1 2">HCNT1</strain>
    </source>
</reference>
<name>A0A2N0DCJ0_RHISU</name>
<protein>
    <submittedName>
        <fullName evidence="1">Uncharacterized protein</fullName>
    </submittedName>
</protein>
<dbReference type="Proteomes" id="UP000232164">
    <property type="component" value="Unassembled WGS sequence"/>
</dbReference>
<evidence type="ECO:0000313" key="1">
    <source>
        <dbReference type="EMBL" id="PKA43800.1"/>
    </source>
</evidence>
<evidence type="ECO:0000313" key="2">
    <source>
        <dbReference type="Proteomes" id="UP000232164"/>
    </source>
</evidence>
<comment type="caution">
    <text evidence="1">The sequence shown here is derived from an EMBL/GenBank/DDBJ whole genome shotgun (WGS) entry which is preliminary data.</text>
</comment>
<sequence>MIRFSRRMVLVLMASGVASTGFGYAAMRSFSDVDLARATLEKYLGELNITDDHLRAFVLDFQKRNPWDFPTGKLADASMLLDRLRLGAVARPLLPENAAQRLERFERWLLADFHLLTDFAWRSAPDDPVQYTGSQHCVNPFANFESA</sequence>
<dbReference type="STRING" id="1041146.GCA_000427985_06534"/>
<accession>A0A2N0DCJ0</accession>
<proteinExistence type="predicted"/>
<dbReference type="AlphaFoldDB" id="A0A2N0DCJ0"/>